<evidence type="ECO:0000313" key="2">
    <source>
        <dbReference type="Proteomes" id="UP000594454"/>
    </source>
</evidence>
<evidence type="ECO:0000313" key="1">
    <source>
        <dbReference type="EMBL" id="CAD7093474.1"/>
    </source>
</evidence>
<dbReference type="InParanoid" id="A0A7R8Z186"/>
<reference evidence="1 2" key="1">
    <citation type="submission" date="2020-11" db="EMBL/GenBank/DDBJ databases">
        <authorList>
            <person name="Wallbank WR R."/>
            <person name="Pardo Diaz C."/>
            <person name="Kozak K."/>
            <person name="Martin S."/>
            <person name="Jiggins C."/>
            <person name="Moest M."/>
            <person name="Warren A I."/>
            <person name="Generalovic N T."/>
            <person name="Byers J.R.P. K."/>
            <person name="Montejo-Kovacevich G."/>
            <person name="Yen C E."/>
        </authorList>
    </citation>
    <scope>NUCLEOTIDE SEQUENCE [LARGE SCALE GENOMIC DNA]</scope>
</reference>
<name>A0A7R8Z186_HERIL</name>
<dbReference type="AlphaFoldDB" id="A0A7R8Z186"/>
<keyword evidence="2" id="KW-1185">Reference proteome</keyword>
<sequence>MGETFRISIAADCHLNLLGLCGSDMSGNLHCILRRLNLTKGAGQLLERRSTGLLASVKQSNFANDVTVTAAPVAVKKEAISKAMKAYLERAQEHDKFMKAQTLEYQIGKRHLANMMGEDPETFTQEDVDRAIEYLFPSGIYDKKARPMMKPPEEIFPARKAAEFDETGRPFHPMFYTSKPNFFKLLYDIVEEMNTLYSFEERMNRKGAKPDPNLKLDLIGYEWLSKEKLEDRLVEKIADIEYTNFVSAMERLLSIPFSYKAKEFIDKYRVPLIAQTTVDEVPKPQYDEKGVAYVTTYECQRKSAYADVTVRCPGTGKITINGEDLTYFVHVQSREQDRFTLPPCFLSDLPRTENHNFGRTEPLNEQMIFNLYGERFQRPSLGSASSLVYIVGLN</sequence>
<dbReference type="EMBL" id="LR899014">
    <property type="protein sequence ID" value="CAD7093474.1"/>
    <property type="molecule type" value="Genomic_DNA"/>
</dbReference>
<proteinExistence type="predicted"/>
<protein>
    <recommendedName>
        <fullName evidence="3">28S ribosomal protein S9, mitochondrial</fullName>
    </recommendedName>
</protein>
<dbReference type="Proteomes" id="UP000594454">
    <property type="component" value="Chromosome 6"/>
</dbReference>
<gene>
    <name evidence="1" type="ORF">HERILL_LOCUS15753</name>
</gene>
<accession>A0A7R8Z186</accession>
<dbReference type="FunCoup" id="A0A7R8Z186">
    <property type="interactions" value="855"/>
</dbReference>
<organism evidence="1 2">
    <name type="scientific">Hermetia illucens</name>
    <name type="common">Black soldier fly</name>
    <dbReference type="NCBI Taxonomy" id="343691"/>
    <lineage>
        <taxon>Eukaryota</taxon>
        <taxon>Metazoa</taxon>
        <taxon>Ecdysozoa</taxon>
        <taxon>Arthropoda</taxon>
        <taxon>Hexapoda</taxon>
        <taxon>Insecta</taxon>
        <taxon>Pterygota</taxon>
        <taxon>Neoptera</taxon>
        <taxon>Endopterygota</taxon>
        <taxon>Diptera</taxon>
        <taxon>Brachycera</taxon>
        <taxon>Stratiomyomorpha</taxon>
        <taxon>Stratiomyidae</taxon>
        <taxon>Hermetiinae</taxon>
        <taxon>Hermetia</taxon>
    </lineage>
</organism>
<evidence type="ECO:0008006" key="3">
    <source>
        <dbReference type="Google" id="ProtNLM"/>
    </source>
</evidence>
<dbReference type="OrthoDB" id="10254627at2759"/>